<keyword evidence="3" id="KW-1185">Reference proteome</keyword>
<evidence type="ECO:0000313" key="3">
    <source>
        <dbReference type="Proteomes" id="UP000529795"/>
    </source>
</evidence>
<protein>
    <submittedName>
        <fullName evidence="2">Uncharacterized protein</fullName>
    </submittedName>
</protein>
<reference evidence="2 3" key="1">
    <citation type="submission" date="2020-08" db="EMBL/GenBank/DDBJ databases">
        <title>Genomic Encyclopedia of Type Strains, Phase IV (KMG-IV): sequencing the most valuable type-strain genomes for metagenomic binning, comparative biology and taxonomic classification.</title>
        <authorList>
            <person name="Goeker M."/>
        </authorList>
    </citation>
    <scope>NUCLEOTIDE SEQUENCE [LARGE SCALE GENOMIC DNA]</scope>
    <source>
        <strain evidence="2 3">YC6723</strain>
    </source>
</reference>
<evidence type="ECO:0000256" key="1">
    <source>
        <dbReference type="SAM" id="Phobius"/>
    </source>
</evidence>
<feature type="transmembrane region" description="Helical" evidence="1">
    <location>
        <begin position="234"/>
        <end position="255"/>
    </location>
</feature>
<dbReference type="SUPFAM" id="SSF53448">
    <property type="entry name" value="Nucleotide-diphospho-sugar transferases"/>
    <property type="match status" value="1"/>
</dbReference>
<gene>
    <name evidence="2" type="ORF">GGQ80_001364</name>
</gene>
<feature type="transmembrane region" description="Helical" evidence="1">
    <location>
        <begin position="352"/>
        <end position="374"/>
    </location>
</feature>
<name>A0A840FA11_9SPHN</name>
<dbReference type="Proteomes" id="UP000529795">
    <property type="component" value="Unassembled WGS sequence"/>
</dbReference>
<keyword evidence="1" id="KW-0812">Transmembrane</keyword>
<dbReference type="InterPro" id="IPR029044">
    <property type="entry name" value="Nucleotide-diphossugar_trans"/>
</dbReference>
<feature type="transmembrane region" description="Helical" evidence="1">
    <location>
        <begin position="261"/>
        <end position="281"/>
    </location>
</feature>
<dbReference type="EMBL" id="JACIEV010000003">
    <property type="protein sequence ID" value="MBB4153462.1"/>
    <property type="molecule type" value="Genomic_DNA"/>
</dbReference>
<comment type="caution">
    <text evidence="2">The sequence shown here is derived from an EMBL/GenBank/DDBJ whole genome shotgun (WGS) entry which is preliminary data.</text>
</comment>
<accession>A0A840FA11</accession>
<evidence type="ECO:0000313" key="2">
    <source>
        <dbReference type="EMBL" id="MBB4153462.1"/>
    </source>
</evidence>
<sequence>MLAGLLIAVHEADDRPGMLTATLPFGGTTLIEYQARLLIGAGVAQIVVLVSRLTPELLGALGRIGRRGVAVDAVRTAPEAAQKFHPLARIVMLADGLTTTDDVMEVIARDGRDALLVVPDDAMRPGYERVGGGMAWAGAARLDARRFGEAAEMPRDYDLQATLLMLASQAGAIHVLLPSDAERHGHAIGHSGAALEARGRTVLAAMVSTRRGWFDRLVVAPIARALVPVLVPRAVPPVAIAGGGAVVGVVGLATLAFDHPLIGLILALGATVALSLAAVFAELRDEGESARPFRHAAAILPGLAALVYGHAAARVSSEGGPLLAAVALIVIAVLGERAIGKVPRRRWWGSPPAYLLPLLLGAAAAMPIAGLVLAGGYATATASAAIERLRRQA</sequence>
<keyword evidence="1" id="KW-0472">Membrane</keyword>
<feature type="transmembrane region" description="Helical" evidence="1">
    <location>
        <begin position="319"/>
        <end position="340"/>
    </location>
</feature>
<dbReference type="RefSeq" id="WP_183983138.1">
    <property type="nucleotide sequence ID" value="NZ_JACIEV010000003.1"/>
</dbReference>
<organism evidence="2 3">
    <name type="scientific">Sphingomonas jinjuensis</name>
    <dbReference type="NCBI Taxonomy" id="535907"/>
    <lineage>
        <taxon>Bacteria</taxon>
        <taxon>Pseudomonadati</taxon>
        <taxon>Pseudomonadota</taxon>
        <taxon>Alphaproteobacteria</taxon>
        <taxon>Sphingomonadales</taxon>
        <taxon>Sphingomonadaceae</taxon>
        <taxon>Sphingomonas</taxon>
    </lineage>
</organism>
<proteinExistence type="predicted"/>
<feature type="transmembrane region" description="Helical" evidence="1">
    <location>
        <begin position="293"/>
        <end position="313"/>
    </location>
</feature>
<dbReference type="AlphaFoldDB" id="A0A840FA11"/>
<keyword evidence="1" id="KW-1133">Transmembrane helix</keyword>